<organism evidence="2 3">
    <name type="scientific">Enteroscipio rubneri</name>
    <dbReference type="NCBI Taxonomy" id="2070686"/>
    <lineage>
        <taxon>Bacteria</taxon>
        <taxon>Bacillati</taxon>
        <taxon>Actinomycetota</taxon>
        <taxon>Coriobacteriia</taxon>
        <taxon>Eggerthellales</taxon>
        <taxon>Eggerthellaceae</taxon>
        <taxon>Enteroscipio</taxon>
    </lineage>
</organism>
<accession>A0A2K2UCP3</accession>
<feature type="transmembrane region" description="Helical" evidence="1">
    <location>
        <begin position="152"/>
        <end position="175"/>
    </location>
</feature>
<reference evidence="3" key="1">
    <citation type="submission" date="2018-01" db="EMBL/GenBank/DDBJ databases">
        <title>Rubneribacter badeniensis gen. nov., sp. nov., and Colonibacter rubneri, gen. nov., sp. nov., WGS of new members of the Eggerthellaceae.</title>
        <authorList>
            <person name="Danylec N."/>
            <person name="Stoll D.A."/>
            <person name="Doetsch A."/>
            <person name="Kulling S.E."/>
            <person name="Huch M."/>
        </authorList>
    </citation>
    <scope>NUCLEOTIDE SEQUENCE [LARGE SCALE GENOMIC DNA]</scope>
    <source>
        <strain evidence="3">ResAG-96</strain>
    </source>
</reference>
<proteinExistence type="predicted"/>
<comment type="caution">
    <text evidence="2">The sequence shown here is derived from an EMBL/GenBank/DDBJ whole genome shotgun (WGS) entry which is preliminary data.</text>
</comment>
<feature type="transmembrane region" description="Helical" evidence="1">
    <location>
        <begin position="94"/>
        <end position="115"/>
    </location>
</feature>
<evidence type="ECO:0000313" key="3">
    <source>
        <dbReference type="Proteomes" id="UP000236197"/>
    </source>
</evidence>
<feature type="transmembrane region" description="Helical" evidence="1">
    <location>
        <begin position="121"/>
        <end position="140"/>
    </location>
</feature>
<feature type="transmembrane region" description="Helical" evidence="1">
    <location>
        <begin position="14"/>
        <end position="32"/>
    </location>
</feature>
<gene>
    <name evidence="2" type="ORF">C2L71_04430</name>
</gene>
<keyword evidence="1" id="KW-1133">Transmembrane helix</keyword>
<keyword evidence="3" id="KW-1185">Reference proteome</keyword>
<feature type="transmembrane region" description="Helical" evidence="1">
    <location>
        <begin position="52"/>
        <end position="73"/>
    </location>
</feature>
<sequence>MAFLRPDLVLAEKVLAIGGLVALFGGFAALIYGEFAPSVGFQGLVDQGIGGAGFLAMGAGVLCFVPLVARDPWRARPRTSEGRRMARRKAAREAGIIALNLVCYVGTAFVALGALTALDRAPIAAGATFVLCVATFLLYRRHRKRNRQTYELIKPIGIVLVMLAFSAAAATAGGLQASRAAADTLEGPRKQTCVLSGFDEHRPTGRFASLSTAELVVEFIGEDGQSVRLSIKEQDRAVLRQIVDANGIARITYYPRTGVFVDAEPLGENRATDGISGAS</sequence>
<name>A0A2K2UCP3_9ACTN</name>
<dbReference type="AlphaFoldDB" id="A0A2K2UCP3"/>
<dbReference type="Proteomes" id="UP000236197">
    <property type="component" value="Unassembled WGS sequence"/>
</dbReference>
<evidence type="ECO:0000256" key="1">
    <source>
        <dbReference type="SAM" id="Phobius"/>
    </source>
</evidence>
<dbReference type="OrthoDB" id="3175047at2"/>
<keyword evidence="1" id="KW-0812">Transmembrane</keyword>
<evidence type="ECO:0000313" key="2">
    <source>
        <dbReference type="EMBL" id="PNV68086.1"/>
    </source>
</evidence>
<dbReference type="RefSeq" id="WP_103264563.1">
    <property type="nucleotide sequence ID" value="NZ_CABMLE010000003.1"/>
</dbReference>
<protein>
    <submittedName>
        <fullName evidence="2">Uncharacterized protein</fullName>
    </submittedName>
</protein>
<keyword evidence="1" id="KW-0472">Membrane</keyword>
<dbReference type="EMBL" id="PPEK01000003">
    <property type="protein sequence ID" value="PNV68086.1"/>
    <property type="molecule type" value="Genomic_DNA"/>
</dbReference>